<keyword evidence="1 7" id="KW-0732">Signal</keyword>
<dbReference type="SUPFAM" id="SSF54534">
    <property type="entry name" value="FKBP-like"/>
    <property type="match status" value="2"/>
</dbReference>
<sequence length="426" mass="48110" precursor="true">MVTKLMNKMPVRIVAAALLALCASLAQAETRWLDRIVAIVDEDIILASEMDARVEAVKANIARAGKTPPDDERLRREILDLLILESIQLQMAERVGLRIDDEQLNQAVTRVASRNNLTLPQFRQALLDSGASYREFREQIRREMLLQRVQAGNVNQRIQISDQEVENYLESEQGRQQTSPEYHLAHVLIAVPSDASDSQWQQAEQRAKALAGRLRGGSKPEALESDGVRVSDLGWRKGTDLPSLFADVAPNMQDGEVSQPLRSASGYHVIQLVESRGLREVVAQTRARHILLKPSAIRSEQQTLELAKTLRQRVLNGESFHELAKEFSEDIGSAQEGGDLGWTSPGQMVPAFEQAMQNTDVGEISPPVKSQYGWHIIKVEDRRQQDVTDQLRERIARNAIHERKFQDELDIWLRKIRAEAYVDIKI</sequence>
<dbReference type="AlphaFoldDB" id="A0A7T4R3A4"/>
<protein>
    <recommendedName>
        <fullName evidence="7">Chaperone SurA</fullName>
    </recommendedName>
    <alternativeName>
        <fullName evidence="7">Peptidyl-prolyl cis-trans isomerase SurA</fullName>
        <shortName evidence="7">PPIase SurA</shortName>
        <ecNumber evidence="7">5.2.1.8</ecNumber>
    </alternativeName>
    <alternativeName>
        <fullName evidence="7">Rotamase SurA</fullName>
    </alternativeName>
</protein>
<evidence type="ECO:0000256" key="4">
    <source>
        <dbReference type="ARBA" id="ARBA00023110"/>
    </source>
</evidence>
<evidence type="ECO:0000313" key="10">
    <source>
        <dbReference type="Proteomes" id="UP000596063"/>
    </source>
</evidence>
<dbReference type="Gene3D" id="3.10.50.40">
    <property type="match status" value="2"/>
</dbReference>
<feature type="chain" id="PRO_5033189497" description="Chaperone SurA" evidence="7">
    <location>
        <begin position="29"/>
        <end position="426"/>
    </location>
</feature>
<gene>
    <name evidence="7" type="primary">surA</name>
    <name evidence="9" type="ORF">I6N98_05935</name>
</gene>
<dbReference type="Gene3D" id="1.10.4030.10">
    <property type="entry name" value="Porin chaperone SurA, peptide-binding domain"/>
    <property type="match status" value="1"/>
</dbReference>
<dbReference type="Pfam" id="PF00639">
    <property type="entry name" value="Rotamase"/>
    <property type="match status" value="1"/>
</dbReference>
<keyword evidence="3 7" id="KW-0574">Periplasm</keyword>
<evidence type="ECO:0000256" key="3">
    <source>
        <dbReference type="ARBA" id="ARBA00022764"/>
    </source>
</evidence>
<dbReference type="PROSITE" id="PS50198">
    <property type="entry name" value="PPIC_PPIASE_2"/>
    <property type="match status" value="2"/>
</dbReference>
<comment type="function">
    <text evidence="7">Chaperone involved in the correct folding and assembly of outer membrane proteins. Recognizes specific patterns of aromatic residues and the orientation of their side chains, which are found more frequently in integral outer membrane proteins. May act in both early periplasmic and late outer membrane-associated steps of protein maturation.</text>
</comment>
<dbReference type="GO" id="GO:0043165">
    <property type="term" value="P:Gram-negative-bacterium-type cell outer membrane assembly"/>
    <property type="evidence" value="ECO:0007669"/>
    <property type="project" value="InterPro"/>
</dbReference>
<keyword evidence="2 7" id="KW-0677">Repeat</keyword>
<keyword evidence="4 7" id="KW-0697">Rotamase</keyword>
<dbReference type="InterPro" id="IPR015391">
    <property type="entry name" value="SurA_N"/>
</dbReference>
<dbReference type="InterPro" id="IPR050280">
    <property type="entry name" value="OMP_Chaperone_SurA"/>
</dbReference>
<dbReference type="Pfam" id="PF13616">
    <property type="entry name" value="Rotamase_3"/>
    <property type="match status" value="1"/>
</dbReference>
<dbReference type="GO" id="GO:0051082">
    <property type="term" value="F:unfolded protein binding"/>
    <property type="evidence" value="ECO:0007669"/>
    <property type="project" value="UniProtKB-UniRule"/>
</dbReference>
<dbReference type="EMBL" id="CP066167">
    <property type="protein sequence ID" value="QQD19392.1"/>
    <property type="molecule type" value="Genomic_DNA"/>
</dbReference>
<dbReference type="Proteomes" id="UP000596063">
    <property type="component" value="Chromosome"/>
</dbReference>
<evidence type="ECO:0000256" key="7">
    <source>
        <dbReference type="HAMAP-Rule" id="MF_01183"/>
    </source>
</evidence>
<dbReference type="GO" id="GO:0042277">
    <property type="term" value="F:peptide binding"/>
    <property type="evidence" value="ECO:0007669"/>
    <property type="project" value="InterPro"/>
</dbReference>
<keyword evidence="10" id="KW-1185">Reference proteome</keyword>
<evidence type="ECO:0000259" key="8">
    <source>
        <dbReference type="PROSITE" id="PS50198"/>
    </source>
</evidence>
<evidence type="ECO:0000256" key="1">
    <source>
        <dbReference type="ARBA" id="ARBA00022729"/>
    </source>
</evidence>
<dbReference type="KEGG" id="snan:I6N98_05935"/>
<organism evidence="9 10">
    <name type="scientific">Spongiibacter nanhainus</name>
    <dbReference type="NCBI Taxonomy" id="2794344"/>
    <lineage>
        <taxon>Bacteria</taxon>
        <taxon>Pseudomonadati</taxon>
        <taxon>Pseudomonadota</taxon>
        <taxon>Gammaproteobacteria</taxon>
        <taxon>Cellvibrionales</taxon>
        <taxon>Spongiibacteraceae</taxon>
        <taxon>Spongiibacter</taxon>
    </lineage>
</organism>
<dbReference type="InterPro" id="IPR023034">
    <property type="entry name" value="PPIase_SurA"/>
</dbReference>
<evidence type="ECO:0000256" key="6">
    <source>
        <dbReference type="ARBA" id="ARBA00023235"/>
    </source>
</evidence>
<dbReference type="InterPro" id="IPR027304">
    <property type="entry name" value="Trigger_fact/SurA_dom_sf"/>
</dbReference>
<dbReference type="HAMAP" id="MF_01183">
    <property type="entry name" value="Chaperone_SurA"/>
    <property type="match status" value="1"/>
</dbReference>
<dbReference type="GO" id="GO:0050821">
    <property type="term" value="P:protein stabilization"/>
    <property type="evidence" value="ECO:0007669"/>
    <property type="project" value="InterPro"/>
</dbReference>
<evidence type="ECO:0000256" key="5">
    <source>
        <dbReference type="ARBA" id="ARBA00023186"/>
    </source>
</evidence>
<feature type="signal peptide" evidence="7">
    <location>
        <begin position="1"/>
        <end position="28"/>
    </location>
</feature>
<keyword evidence="6 7" id="KW-0413">Isomerase</keyword>
<comment type="domain">
    <text evidence="7">The PPIase activity resides only in the second parvulin domain. The N-terminal region and the C-terminal tail are necessary and sufficient for the chaperone activity of SurA. The PPIase activity is dispensable for SurA to function as a chaperone. The N-terminal region and the C-terminal tail are also required for porin recognition.</text>
</comment>
<evidence type="ECO:0000256" key="2">
    <source>
        <dbReference type="ARBA" id="ARBA00022737"/>
    </source>
</evidence>
<dbReference type="Pfam" id="PF09312">
    <property type="entry name" value="SurA_N"/>
    <property type="match status" value="1"/>
</dbReference>
<feature type="domain" description="PpiC" evidence="8">
    <location>
        <begin position="282"/>
        <end position="381"/>
    </location>
</feature>
<dbReference type="PANTHER" id="PTHR47637:SF1">
    <property type="entry name" value="CHAPERONE SURA"/>
    <property type="match status" value="1"/>
</dbReference>
<dbReference type="SUPFAM" id="SSF109998">
    <property type="entry name" value="Triger factor/SurA peptide-binding domain-like"/>
    <property type="match status" value="1"/>
</dbReference>
<reference evidence="9 10" key="1">
    <citation type="submission" date="2020-12" db="EMBL/GenBank/DDBJ databases">
        <authorList>
            <person name="Shan Y."/>
        </authorList>
    </citation>
    <scope>NUCLEOTIDE SEQUENCE [LARGE SCALE GENOMIC DNA]</scope>
    <source>
        <strain evidence="10">csc3.9</strain>
    </source>
</reference>
<dbReference type="GO" id="GO:0006457">
    <property type="term" value="P:protein folding"/>
    <property type="evidence" value="ECO:0007669"/>
    <property type="project" value="UniProtKB-UniRule"/>
</dbReference>
<evidence type="ECO:0000313" key="9">
    <source>
        <dbReference type="EMBL" id="QQD19392.1"/>
    </source>
</evidence>
<keyword evidence="5 7" id="KW-0143">Chaperone</keyword>
<comment type="catalytic activity">
    <reaction evidence="7">
        <text>[protein]-peptidylproline (omega=180) = [protein]-peptidylproline (omega=0)</text>
        <dbReference type="Rhea" id="RHEA:16237"/>
        <dbReference type="Rhea" id="RHEA-COMP:10747"/>
        <dbReference type="Rhea" id="RHEA-COMP:10748"/>
        <dbReference type="ChEBI" id="CHEBI:83833"/>
        <dbReference type="ChEBI" id="CHEBI:83834"/>
        <dbReference type="EC" id="5.2.1.8"/>
    </reaction>
</comment>
<dbReference type="InterPro" id="IPR000297">
    <property type="entry name" value="PPIase_PpiC"/>
</dbReference>
<dbReference type="PANTHER" id="PTHR47637">
    <property type="entry name" value="CHAPERONE SURA"/>
    <property type="match status" value="1"/>
</dbReference>
<feature type="domain" description="PpiC" evidence="8">
    <location>
        <begin position="179"/>
        <end position="274"/>
    </location>
</feature>
<proteinExistence type="inferred from homology"/>
<comment type="subcellular location">
    <subcellularLocation>
        <location evidence="7">Periplasm</location>
    </subcellularLocation>
    <text evidence="7">Is capable of associating with the outer membrane.</text>
</comment>
<dbReference type="GO" id="GO:0003755">
    <property type="term" value="F:peptidyl-prolyl cis-trans isomerase activity"/>
    <property type="evidence" value="ECO:0007669"/>
    <property type="project" value="UniProtKB-UniRule"/>
</dbReference>
<dbReference type="EC" id="5.2.1.8" evidence="7"/>
<dbReference type="InterPro" id="IPR046357">
    <property type="entry name" value="PPIase_dom_sf"/>
</dbReference>
<dbReference type="GO" id="GO:0030288">
    <property type="term" value="C:outer membrane-bounded periplasmic space"/>
    <property type="evidence" value="ECO:0007669"/>
    <property type="project" value="InterPro"/>
</dbReference>
<accession>A0A7T4R3A4</accession>
<name>A0A7T4R3A4_9GAMM</name>